<dbReference type="InterPro" id="IPR010982">
    <property type="entry name" value="Lambda_DNA-bd_dom_sf"/>
</dbReference>
<dbReference type="Pfam" id="PF13560">
    <property type="entry name" value="HTH_31"/>
    <property type="match status" value="1"/>
</dbReference>
<dbReference type="AlphaFoldDB" id="A0A918G9N1"/>
<dbReference type="PROSITE" id="PS50943">
    <property type="entry name" value="HTH_CROC1"/>
    <property type="match status" value="1"/>
</dbReference>
<reference evidence="2" key="1">
    <citation type="journal article" date="2014" name="Int. J. Syst. Evol. Microbiol.">
        <title>Complete genome sequence of Corynebacterium casei LMG S-19264T (=DSM 44701T), isolated from a smear-ripened cheese.</title>
        <authorList>
            <consortium name="US DOE Joint Genome Institute (JGI-PGF)"/>
            <person name="Walter F."/>
            <person name="Albersmeier A."/>
            <person name="Kalinowski J."/>
            <person name="Ruckert C."/>
        </authorList>
    </citation>
    <scope>NUCLEOTIDE SEQUENCE</scope>
    <source>
        <strain evidence="2">JCM 3276</strain>
    </source>
</reference>
<dbReference type="SMART" id="SM00530">
    <property type="entry name" value="HTH_XRE"/>
    <property type="match status" value="1"/>
</dbReference>
<dbReference type="InterPro" id="IPR043917">
    <property type="entry name" value="DUF5753"/>
</dbReference>
<dbReference type="Proteomes" id="UP000660680">
    <property type="component" value="Unassembled WGS sequence"/>
</dbReference>
<reference evidence="2" key="2">
    <citation type="submission" date="2020-09" db="EMBL/GenBank/DDBJ databases">
        <authorList>
            <person name="Sun Q."/>
            <person name="Ohkuma M."/>
        </authorList>
    </citation>
    <scope>NUCLEOTIDE SEQUENCE</scope>
    <source>
        <strain evidence="2">JCM 3276</strain>
    </source>
</reference>
<dbReference type="RefSeq" id="WP_189209717.1">
    <property type="nucleotide sequence ID" value="NZ_BMRB01000001.1"/>
</dbReference>
<evidence type="ECO:0000259" key="1">
    <source>
        <dbReference type="PROSITE" id="PS50943"/>
    </source>
</evidence>
<keyword evidence="3" id="KW-1185">Reference proteome</keyword>
<proteinExistence type="predicted"/>
<dbReference type="CDD" id="cd00093">
    <property type="entry name" value="HTH_XRE"/>
    <property type="match status" value="1"/>
</dbReference>
<comment type="caution">
    <text evidence="2">The sequence shown here is derived from an EMBL/GenBank/DDBJ whole genome shotgun (WGS) entry which is preliminary data.</text>
</comment>
<dbReference type="GO" id="GO:0003677">
    <property type="term" value="F:DNA binding"/>
    <property type="evidence" value="ECO:0007669"/>
    <property type="project" value="InterPro"/>
</dbReference>
<dbReference type="Gene3D" id="1.10.260.40">
    <property type="entry name" value="lambda repressor-like DNA-binding domains"/>
    <property type="match status" value="1"/>
</dbReference>
<organism evidence="2 3">
    <name type="scientific">Actinokineospora fastidiosa</name>
    <dbReference type="NCBI Taxonomy" id="1816"/>
    <lineage>
        <taxon>Bacteria</taxon>
        <taxon>Bacillati</taxon>
        <taxon>Actinomycetota</taxon>
        <taxon>Actinomycetes</taxon>
        <taxon>Pseudonocardiales</taxon>
        <taxon>Pseudonocardiaceae</taxon>
        <taxon>Actinokineospora</taxon>
    </lineage>
</organism>
<name>A0A918G9N1_9PSEU</name>
<dbReference type="Pfam" id="PF19054">
    <property type="entry name" value="DUF5753"/>
    <property type="match status" value="1"/>
</dbReference>
<gene>
    <name evidence="2" type="ORF">GCM10010171_17670</name>
</gene>
<dbReference type="SUPFAM" id="SSF47413">
    <property type="entry name" value="lambda repressor-like DNA-binding domains"/>
    <property type="match status" value="1"/>
</dbReference>
<dbReference type="InterPro" id="IPR001387">
    <property type="entry name" value="Cro/C1-type_HTH"/>
</dbReference>
<sequence>MSGKRKPPQARDRTLGAQLRALRQQAGLNLEQAAEIAQISVPTLSRTENGKRHVTSEDVALLCGLYGAPAIHRAALIEAAKASDQAGWWEHPLPGVPINVGTLASHESIARALTDWSITLIPGLLQTRAYAIGYFQANGLEPPATDDLWEARKRRQAVLPRVEYTAFIHEMALRTPFGGVDALKEQLLHLHRAPERGWGVRVVRACVPLAALMHSWMLLEFPRDQPILHVELMRSAVYLHTPAVEVYESARRELFRAALPSAESSSMIEGLARRL</sequence>
<dbReference type="EMBL" id="BMRB01000001">
    <property type="protein sequence ID" value="GGS24925.1"/>
    <property type="molecule type" value="Genomic_DNA"/>
</dbReference>
<evidence type="ECO:0000313" key="3">
    <source>
        <dbReference type="Proteomes" id="UP000660680"/>
    </source>
</evidence>
<feature type="domain" description="HTH cro/C1-type" evidence="1">
    <location>
        <begin position="19"/>
        <end position="73"/>
    </location>
</feature>
<evidence type="ECO:0000313" key="2">
    <source>
        <dbReference type="EMBL" id="GGS24925.1"/>
    </source>
</evidence>
<protein>
    <submittedName>
        <fullName evidence="2">Transcriptional regulator</fullName>
    </submittedName>
</protein>
<accession>A0A918G9N1</accession>